<sequence>MLKIVAKRYLKPDTLDEYLVVVRPLVNASRQEPGCIEYALYFDRDEYAAVMMETWESEAALEEHLKIIRAVGYPEKLERYADPAKPSKMKKYNYVY</sequence>
<gene>
    <name evidence="2" type="ORF">IDH44_15400</name>
</gene>
<dbReference type="AlphaFoldDB" id="A0A927GT05"/>
<protein>
    <submittedName>
        <fullName evidence="2">Antibiotic biosynthesis monooxygenase</fullName>
    </submittedName>
</protein>
<dbReference type="Gene3D" id="3.30.70.100">
    <property type="match status" value="1"/>
</dbReference>
<feature type="domain" description="ABM" evidence="1">
    <location>
        <begin position="2"/>
        <end position="89"/>
    </location>
</feature>
<keyword evidence="2" id="KW-0560">Oxidoreductase</keyword>
<evidence type="ECO:0000259" key="1">
    <source>
        <dbReference type="PROSITE" id="PS51725"/>
    </source>
</evidence>
<dbReference type="PROSITE" id="PS51725">
    <property type="entry name" value="ABM"/>
    <property type="match status" value="1"/>
</dbReference>
<reference evidence="2" key="1">
    <citation type="submission" date="2020-09" db="EMBL/GenBank/DDBJ databases">
        <title>A novel bacterium of genus Paenibacillus, isolated from South China Sea.</title>
        <authorList>
            <person name="Huang H."/>
            <person name="Mo K."/>
            <person name="Hu Y."/>
        </authorList>
    </citation>
    <scope>NUCLEOTIDE SEQUENCE</scope>
    <source>
        <strain evidence="2">IB182496</strain>
    </source>
</reference>
<dbReference type="Proteomes" id="UP000621560">
    <property type="component" value="Unassembled WGS sequence"/>
</dbReference>
<dbReference type="InterPro" id="IPR011008">
    <property type="entry name" value="Dimeric_a/b-barrel"/>
</dbReference>
<dbReference type="InterPro" id="IPR007138">
    <property type="entry name" value="ABM_dom"/>
</dbReference>
<dbReference type="RefSeq" id="WP_190919130.1">
    <property type="nucleotide sequence ID" value="NZ_JACXIZ010000026.1"/>
</dbReference>
<keyword evidence="3" id="KW-1185">Reference proteome</keyword>
<accession>A0A927GT05</accession>
<comment type="caution">
    <text evidence="2">The sequence shown here is derived from an EMBL/GenBank/DDBJ whole genome shotgun (WGS) entry which is preliminary data.</text>
</comment>
<proteinExistence type="predicted"/>
<dbReference type="Pfam" id="PF03992">
    <property type="entry name" value="ABM"/>
    <property type="match status" value="1"/>
</dbReference>
<keyword evidence="2" id="KW-0503">Monooxygenase</keyword>
<evidence type="ECO:0000313" key="3">
    <source>
        <dbReference type="Proteomes" id="UP000621560"/>
    </source>
</evidence>
<dbReference type="SUPFAM" id="SSF54909">
    <property type="entry name" value="Dimeric alpha+beta barrel"/>
    <property type="match status" value="1"/>
</dbReference>
<evidence type="ECO:0000313" key="2">
    <source>
        <dbReference type="EMBL" id="MBD2846585.1"/>
    </source>
</evidence>
<name>A0A927GT05_9BACL</name>
<dbReference type="EMBL" id="JACXIZ010000026">
    <property type="protein sequence ID" value="MBD2846585.1"/>
    <property type="molecule type" value="Genomic_DNA"/>
</dbReference>
<dbReference type="GO" id="GO:0004497">
    <property type="term" value="F:monooxygenase activity"/>
    <property type="evidence" value="ECO:0007669"/>
    <property type="project" value="UniProtKB-KW"/>
</dbReference>
<organism evidence="2 3">
    <name type="scientific">Paenibacillus sabuli</name>
    <dbReference type="NCBI Taxonomy" id="2772509"/>
    <lineage>
        <taxon>Bacteria</taxon>
        <taxon>Bacillati</taxon>
        <taxon>Bacillota</taxon>
        <taxon>Bacilli</taxon>
        <taxon>Bacillales</taxon>
        <taxon>Paenibacillaceae</taxon>
        <taxon>Paenibacillus</taxon>
    </lineage>
</organism>